<dbReference type="InterPro" id="IPR050266">
    <property type="entry name" value="AB_hydrolase_sf"/>
</dbReference>
<evidence type="ECO:0000313" key="3">
    <source>
        <dbReference type="Proteomes" id="UP001501231"/>
    </source>
</evidence>
<dbReference type="PANTHER" id="PTHR43798:SF33">
    <property type="entry name" value="HYDROLASE, PUTATIVE (AFU_ORTHOLOGUE AFUA_2G14860)-RELATED"/>
    <property type="match status" value="1"/>
</dbReference>
<evidence type="ECO:0000259" key="1">
    <source>
        <dbReference type="Pfam" id="PF00561"/>
    </source>
</evidence>
<protein>
    <submittedName>
        <fullName evidence="2">Alpha/beta hydrolase</fullName>
    </submittedName>
</protein>
<keyword evidence="2" id="KW-0378">Hydrolase</keyword>
<dbReference type="PANTHER" id="PTHR43798">
    <property type="entry name" value="MONOACYLGLYCEROL LIPASE"/>
    <property type="match status" value="1"/>
</dbReference>
<evidence type="ECO:0000313" key="2">
    <source>
        <dbReference type="EMBL" id="GAA2438645.1"/>
    </source>
</evidence>
<reference evidence="2 3" key="1">
    <citation type="journal article" date="2019" name="Int. J. Syst. Evol. Microbiol.">
        <title>The Global Catalogue of Microorganisms (GCM) 10K type strain sequencing project: providing services to taxonomists for standard genome sequencing and annotation.</title>
        <authorList>
            <consortium name="The Broad Institute Genomics Platform"/>
            <consortium name="The Broad Institute Genome Sequencing Center for Infectious Disease"/>
            <person name="Wu L."/>
            <person name="Ma J."/>
        </authorList>
    </citation>
    <scope>NUCLEOTIDE SEQUENCE [LARGE SCALE GENOMIC DNA]</scope>
    <source>
        <strain evidence="2 3">JCM 3325</strain>
    </source>
</reference>
<feature type="domain" description="AB hydrolase-1" evidence="1">
    <location>
        <begin position="21"/>
        <end position="247"/>
    </location>
</feature>
<dbReference type="Gene3D" id="3.40.50.1820">
    <property type="entry name" value="alpha/beta hydrolase"/>
    <property type="match status" value="1"/>
</dbReference>
<name>A0ABN3JVS7_9ACTN</name>
<organism evidence="2 3">
    <name type="scientific">Actinomadura vinacea</name>
    <dbReference type="NCBI Taxonomy" id="115336"/>
    <lineage>
        <taxon>Bacteria</taxon>
        <taxon>Bacillati</taxon>
        <taxon>Actinomycetota</taxon>
        <taxon>Actinomycetes</taxon>
        <taxon>Streptosporangiales</taxon>
        <taxon>Thermomonosporaceae</taxon>
        <taxon>Actinomadura</taxon>
    </lineage>
</organism>
<dbReference type="PRINTS" id="PR00111">
    <property type="entry name" value="ABHYDROLASE"/>
</dbReference>
<gene>
    <name evidence="2" type="ORF">GCM10010191_62340</name>
</gene>
<keyword evidence="3" id="KW-1185">Reference proteome</keyword>
<dbReference type="RefSeq" id="WP_344593768.1">
    <property type="nucleotide sequence ID" value="NZ_BAAARW010000023.1"/>
</dbReference>
<comment type="caution">
    <text evidence="2">The sequence shown here is derived from an EMBL/GenBank/DDBJ whole genome shotgun (WGS) entry which is preliminary data.</text>
</comment>
<dbReference type="SUPFAM" id="SSF53474">
    <property type="entry name" value="alpha/beta-Hydrolases"/>
    <property type="match status" value="1"/>
</dbReference>
<dbReference type="EMBL" id="BAAARW010000023">
    <property type="protein sequence ID" value="GAA2438645.1"/>
    <property type="molecule type" value="Genomic_DNA"/>
</dbReference>
<sequence length="265" mass="28107">MIRRVETALGAVAVTVAGQGPPLLLLHANPGCHRDFDAVVPALSQRYTTYGVDWPGYGDSARPERTPSAMAFAEIVPEIVDALGPDPVALIGSSVGGYAAARFAIEHPDRVSALVLVGSGGFTTLNPATRGFIRLMGTTVSMRLLSGRLPRFYLRRRTPVVREMIARDVARRRDPGANEVAAALWRSFAAPEHDLRAGAETITAPTLLVWGALDPMVGMDAPGVRRAIPGATWRTMPTGHAPFAEAPARFLGAVLPFLDAAVVAA</sequence>
<dbReference type="GO" id="GO:0016787">
    <property type="term" value="F:hydrolase activity"/>
    <property type="evidence" value="ECO:0007669"/>
    <property type="project" value="UniProtKB-KW"/>
</dbReference>
<dbReference type="Pfam" id="PF00561">
    <property type="entry name" value="Abhydrolase_1"/>
    <property type="match status" value="1"/>
</dbReference>
<proteinExistence type="predicted"/>
<dbReference type="Proteomes" id="UP001501231">
    <property type="component" value="Unassembled WGS sequence"/>
</dbReference>
<dbReference type="InterPro" id="IPR000073">
    <property type="entry name" value="AB_hydrolase_1"/>
</dbReference>
<accession>A0ABN3JVS7</accession>
<dbReference type="InterPro" id="IPR029058">
    <property type="entry name" value="AB_hydrolase_fold"/>
</dbReference>